<proteinExistence type="predicted"/>
<dbReference type="EMBL" id="CP182909">
    <property type="protein sequence ID" value="XPM66872.1"/>
    <property type="molecule type" value="Genomic_DNA"/>
</dbReference>
<sequence>MFEQWKTFVPGKWTNEVNVRDFIQKNYTPYEGDRDFLASATDCTQKLWHQVQELMKQEREKGILDADTKVPSTITSHAPGYINQDLEQIVGLQTDKPLKRAIMPNGGIRVVEKGLEAYGYKLDPQTKEIFTKYRKSHNDGVFDAYNRSMRLARHSGIITGLPDAYGRGRIIGDYRRVALYGIDFLIQDKKQQLAALECDVVDESVIRLSEELNEQIRALNELKQMYR</sequence>
<dbReference type="Proteomes" id="UP000095472">
    <property type="component" value="Chromosome"/>
</dbReference>
<reference evidence="1 2" key="1">
    <citation type="journal article" date="2016" name="Genome Announc.">
        <title>Draft Genome Sequence of the Thermotolerant Cyanobacterium Desertifilum sp. IPPAS B-1220.</title>
        <authorList>
            <person name="Mironov K.S."/>
            <person name="Sinetova M.A."/>
            <person name="Bolatkhan K."/>
            <person name="Zayadan B.K."/>
            <person name="Ustinova V.V."/>
            <person name="Kupriyanova E.V."/>
            <person name="Skrypnik A.N."/>
            <person name="Gogoleva N.E."/>
            <person name="Gogolev Y.V."/>
            <person name="Los D.A."/>
        </authorList>
    </citation>
    <scope>NUCLEOTIDE SEQUENCE [LARGE SCALE GENOMIC DNA]</scope>
    <source>
        <strain evidence="1 2">IPPAS B-1220</strain>
    </source>
</reference>
<accession>A0ACD5H1D9</accession>
<keyword evidence="1" id="KW-0456">Lyase</keyword>
<evidence type="ECO:0000313" key="2">
    <source>
        <dbReference type="Proteomes" id="UP000095472"/>
    </source>
</evidence>
<name>A0ACD5H1D9_9CYAN</name>
<organism evidence="1 2">
    <name type="scientific">Desertifilum tharense IPPAS B-1220</name>
    <dbReference type="NCBI Taxonomy" id="1781255"/>
    <lineage>
        <taxon>Bacteria</taxon>
        <taxon>Bacillati</taxon>
        <taxon>Cyanobacteriota</taxon>
        <taxon>Cyanophyceae</taxon>
        <taxon>Desertifilales</taxon>
        <taxon>Desertifilaceae</taxon>
        <taxon>Desertifilum</taxon>
    </lineage>
</organism>
<evidence type="ECO:0000313" key="1">
    <source>
        <dbReference type="EMBL" id="XPM66872.1"/>
    </source>
</evidence>
<keyword evidence="1" id="KW-0670">Pyruvate</keyword>
<gene>
    <name evidence="1" type="ORF">BH720_017805</name>
</gene>
<protein>
    <submittedName>
        <fullName evidence="1">Pyruvate formate lyase family protein</fullName>
    </submittedName>
</protein>
<keyword evidence="2" id="KW-1185">Reference proteome</keyword>